<dbReference type="EMBL" id="JBHSPP010000015">
    <property type="protein sequence ID" value="MFC5706962.1"/>
    <property type="molecule type" value="Genomic_DNA"/>
</dbReference>
<dbReference type="Pfam" id="PF02368">
    <property type="entry name" value="Big_2"/>
    <property type="match status" value="13"/>
</dbReference>
<name>A0ABW0YDB1_9GAMM</name>
<dbReference type="InterPro" id="IPR003343">
    <property type="entry name" value="Big_2"/>
</dbReference>
<feature type="domain" description="BIG2" evidence="1">
    <location>
        <begin position="1014"/>
        <end position="1094"/>
    </location>
</feature>
<protein>
    <submittedName>
        <fullName evidence="2">Beta strand repeat-containing protein</fullName>
    </submittedName>
</protein>
<feature type="domain" description="BIG2" evidence="1">
    <location>
        <begin position="482"/>
        <end position="561"/>
    </location>
</feature>
<comment type="caution">
    <text evidence="2">The sequence shown here is derived from an EMBL/GenBank/DDBJ whole genome shotgun (WGS) entry which is preliminary data.</text>
</comment>
<dbReference type="Gene3D" id="2.60.40.1080">
    <property type="match status" value="14"/>
</dbReference>
<gene>
    <name evidence="2" type="ORF">ACFPVW_13055</name>
</gene>
<dbReference type="InterPro" id="IPR045197">
    <property type="entry name" value="NUP210-like"/>
</dbReference>
<feature type="domain" description="BIG2" evidence="1">
    <location>
        <begin position="570"/>
        <end position="649"/>
    </location>
</feature>
<dbReference type="RefSeq" id="WP_048822962.1">
    <property type="nucleotide sequence ID" value="NZ_CDDF01000014.1"/>
</dbReference>
<dbReference type="SUPFAM" id="SSF49373">
    <property type="entry name" value="Invasin/intimin cell-adhesion fragments"/>
    <property type="match status" value="12"/>
</dbReference>
<sequence length="1265" mass="125764">MNIFLSLFLTLLLFGCGGGGGGGSKPTTPTDPAAKTLTRIDISADTAGTKARAEVNPSTPLGLSTQYLAIATYSDSTTADITDLATWSSSDSNVATVDKKGLVKTLKVSATEITASYQGVTSNKSELTIVDAIATKITVIPPIAKLAKGLSLQLQAIATFSDDSTKDVSTQATWQSNKPTVLKVDAKGKLTALALGDAIVSATVQGITGHTNVSSVNLTISKIQITPAKLQLAKGTKAHLTAVATFNDKSVQDVSSQVAWLSSSTAVATVDNTGLVTGVATGSTTLSANLLGVTASTSVKITNASLKTLQVIPAVSSIALGTKTQLRAIATFTDNSSQNVSDQVQWSSSDASVASVSSLGLVTGKSTGQISITATLGSISRSATLTITNAITTAIQITPATSSLPKGTKQQFQAIATFSDSSSQDVTDQVDWDSSVIGVATIDLKGEATAVSEGDTIISAKFQNVTGNTVRLEVTNITLTTGGLSITVPPLTLAAGQTKQLSATGSYNDGSNKNVTADVHWSSSDPAVATISLTGLVTAVTPGTATITGTLDGQTATLSATVTNATLNAGGLTITTPPLTLANGLSSQLTASGTYSDGSSADVTANVHWSSSDPAIATVSQTGLVTAVAPGTATITGSLDGQNATLSVTVTNATINAGGLTITTPPMTLAAGLTGQLAANGSYSDGSTRNVTTDASWISDNPSVATVGLHTGLVTAVAPGTANITGSLDGQNATLSVTVNNATINTGGLTISTPPLTLAAGLTGQLAANGGYSDGSTRDVTTDVSWISDNPSVATVGLHTGLVTTVAPGTANITGSLDGQSATLSVTVTNATINTGGLTIATPPLTLAAGLTGQLAANGSYSDGSTRDVTTDVSWISDNPSVATVGLHTGLVTAVAPGTANITGSLDGQSAALSVTVTNATLNPGSLTISVPPLSLAAGLTGQLSATGSFSDGSSRDVTANVSWTSSNILAATVGLNSGLVTAVQPGTATVTGTLSGQSATVSVTVTSAVLNLGGLTITVPPLNLAAGLTGQLAANGIYSNGASVDVTTNVNWTSNNPLVAAVGLNTGLVTSVLPGTATITATLDGQSTTVQVTVSNAVVVSVSIDPINPLAAGTTAQLKATATLSNLTTLDVTAQANWQSSDPSVFTVTSTGLATGVVPGSANVSVNVQGTPASHPVVVSNAVLTSIVISQSGLNLSPLLSTITFTAIGHYSDGSTQNITNSVIWKINGGLLTLGLGNTYVFLLNGNSHFTAELNGVTSNTLSL</sequence>
<dbReference type="PANTHER" id="PTHR23019:SF0">
    <property type="entry name" value="NUCLEAR PORE MEMBRANE GLYCOPROTEIN 210"/>
    <property type="match status" value="1"/>
</dbReference>
<feature type="domain" description="BIG2" evidence="1">
    <location>
        <begin position="133"/>
        <end position="214"/>
    </location>
</feature>
<feature type="domain" description="BIG2" evidence="1">
    <location>
        <begin position="305"/>
        <end position="386"/>
    </location>
</feature>
<proteinExistence type="predicted"/>
<organism evidence="2 3">
    <name type="scientific">Aeromonas eucrenophila</name>
    <dbReference type="NCBI Taxonomy" id="649"/>
    <lineage>
        <taxon>Bacteria</taxon>
        <taxon>Pseudomonadati</taxon>
        <taxon>Pseudomonadota</taxon>
        <taxon>Gammaproteobacteria</taxon>
        <taxon>Aeromonadales</taxon>
        <taxon>Aeromonadaceae</taxon>
        <taxon>Aeromonas</taxon>
    </lineage>
</organism>
<reference evidence="3" key="1">
    <citation type="journal article" date="2019" name="Int. J. Syst. Evol. Microbiol.">
        <title>The Global Catalogue of Microorganisms (GCM) 10K type strain sequencing project: providing services to taxonomists for standard genome sequencing and annotation.</title>
        <authorList>
            <consortium name="The Broad Institute Genomics Platform"/>
            <consortium name="The Broad Institute Genome Sequencing Center for Infectious Disease"/>
            <person name="Wu L."/>
            <person name="Ma J."/>
        </authorList>
    </citation>
    <scope>NUCLEOTIDE SEQUENCE [LARGE SCALE GENOMIC DNA]</scope>
    <source>
        <strain evidence="3">KCTC 15012</strain>
    </source>
</reference>
<evidence type="ECO:0000313" key="2">
    <source>
        <dbReference type="EMBL" id="MFC5706962.1"/>
    </source>
</evidence>
<feature type="domain" description="BIG2" evidence="1">
    <location>
        <begin position="658"/>
        <end position="738"/>
    </location>
</feature>
<feature type="domain" description="BIG2" evidence="1">
    <location>
        <begin position="391"/>
        <end position="472"/>
    </location>
</feature>
<feature type="domain" description="BIG2" evidence="1">
    <location>
        <begin position="836"/>
        <end position="916"/>
    </location>
</feature>
<feature type="domain" description="BIG2" evidence="1">
    <location>
        <begin position="44"/>
        <end position="127"/>
    </location>
</feature>
<dbReference type="InterPro" id="IPR008964">
    <property type="entry name" value="Invasin/intimin_cell_adhesion"/>
</dbReference>
<evidence type="ECO:0000259" key="1">
    <source>
        <dbReference type="SMART" id="SM00635"/>
    </source>
</evidence>
<dbReference type="PANTHER" id="PTHR23019">
    <property type="entry name" value="NUCLEAR PORE MEMBRANE GLYCOPROTEIN GP210-RELATED"/>
    <property type="match status" value="1"/>
</dbReference>
<feature type="domain" description="BIG2" evidence="1">
    <location>
        <begin position="747"/>
        <end position="827"/>
    </location>
</feature>
<feature type="domain" description="BIG2" evidence="1">
    <location>
        <begin position="219"/>
        <end position="300"/>
    </location>
</feature>
<dbReference type="SMART" id="SM00635">
    <property type="entry name" value="BID_2"/>
    <property type="match status" value="13"/>
</dbReference>
<keyword evidence="3" id="KW-1185">Reference proteome</keyword>
<accession>A0ABW0YDB1</accession>
<dbReference type="Proteomes" id="UP001596132">
    <property type="component" value="Unassembled WGS sequence"/>
</dbReference>
<evidence type="ECO:0000313" key="3">
    <source>
        <dbReference type="Proteomes" id="UP001596132"/>
    </source>
</evidence>
<feature type="domain" description="BIG2" evidence="1">
    <location>
        <begin position="1099"/>
        <end position="1179"/>
    </location>
</feature>
<feature type="domain" description="BIG2" evidence="1">
    <location>
        <begin position="925"/>
        <end position="1005"/>
    </location>
</feature>